<accession>A0A080M3K2</accession>
<name>A0A080M3K2_9PROT</name>
<evidence type="ECO:0000313" key="2">
    <source>
        <dbReference type="EMBL" id="KFB75803.1"/>
    </source>
</evidence>
<dbReference type="Proteomes" id="UP000021315">
    <property type="component" value="Unassembled WGS sequence"/>
</dbReference>
<comment type="caution">
    <text evidence="2">The sequence shown here is derived from an EMBL/GenBank/DDBJ whole genome shotgun (WGS) entry which is preliminary data.</text>
</comment>
<dbReference type="InterPro" id="IPR002725">
    <property type="entry name" value="YgjP-like_metallopeptidase"/>
</dbReference>
<dbReference type="Gene3D" id="3.30.2010.10">
    <property type="entry name" value="Metalloproteases ('zincins'), catalytic domain"/>
    <property type="match status" value="1"/>
</dbReference>
<gene>
    <name evidence="2" type="ORF">AW06_003185</name>
</gene>
<keyword evidence="3" id="KW-1185">Reference proteome</keyword>
<dbReference type="PANTHER" id="PTHR30399">
    <property type="entry name" value="UNCHARACTERIZED PROTEIN YGJP"/>
    <property type="match status" value="1"/>
</dbReference>
<dbReference type="RefSeq" id="WP_034951308.1">
    <property type="nucleotide sequence ID" value="NZ_JDST02000074.1"/>
</dbReference>
<organism evidence="2 3">
    <name type="scientific">Candidatus Accumulibacter cognatus</name>
    <dbReference type="NCBI Taxonomy" id="2954383"/>
    <lineage>
        <taxon>Bacteria</taxon>
        <taxon>Pseudomonadati</taxon>
        <taxon>Pseudomonadota</taxon>
        <taxon>Betaproteobacteria</taxon>
        <taxon>Candidatus Accumulibacter</taxon>
    </lineage>
</organism>
<dbReference type="EMBL" id="JDST02000074">
    <property type="protein sequence ID" value="KFB75803.1"/>
    <property type="molecule type" value="Genomic_DNA"/>
</dbReference>
<dbReference type="Pfam" id="PF01863">
    <property type="entry name" value="YgjP-like"/>
    <property type="match status" value="1"/>
</dbReference>
<sequence length="224" mass="25846">MELNYKTIFAKRKTLTITVERDRSIVVTAPEGTAPEKIRQLVESRKLWLYEKTRHVQKYDPLPHPPGKELVTGESLPYLGRLYRIELVEGDGEIRFEQKFIVPRAHAGQSPAFRAWFIAQAEEKILPRVASHARNLGVAYKEAKIGQGKYRWGSCTPQDNVILNWRLIKAPMFVIDYVVVHELAHLIEQNHTPRFWNIVRSQAPGMDKAKAWLQKNGALLEQEL</sequence>
<proteinExistence type="predicted"/>
<dbReference type="PANTHER" id="PTHR30399:SF1">
    <property type="entry name" value="UTP PYROPHOSPHATASE"/>
    <property type="match status" value="1"/>
</dbReference>
<evidence type="ECO:0000259" key="1">
    <source>
        <dbReference type="Pfam" id="PF01863"/>
    </source>
</evidence>
<dbReference type="CDD" id="cd07344">
    <property type="entry name" value="M48_yhfN_like"/>
    <property type="match status" value="1"/>
</dbReference>
<dbReference type="STRING" id="1453999.AW06_003185"/>
<dbReference type="InterPro" id="IPR053136">
    <property type="entry name" value="UTP_pyrophosphatase-like"/>
</dbReference>
<dbReference type="AlphaFoldDB" id="A0A080M3K2"/>
<evidence type="ECO:0000313" key="3">
    <source>
        <dbReference type="Proteomes" id="UP000021315"/>
    </source>
</evidence>
<protein>
    <recommendedName>
        <fullName evidence="1">YgjP-like metallopeptidase domain-containing protein</fullName>
    </recommendedName>
</protein>
<feature type="domain" description="YgjP-like metallopeptidase" evidence="1">
    <location>
        <begin position="13"/>
        <end position="215"/>
    </location>
</feature>
<reference evidence="2" key="1">
    <citation type="submission" date="2014-02" db="EMBL/GenBank/DDBJ databases">
        <title>Expanding our view of genomic diversity in Candidatus Accumulibacter clades.</title>
        <authorList>
            <person name="Skennerton C.T."/>
            <person name="Barr J.J."/>
            <person name="Slater F.R."/>
            <person name="Bond P.L."/>
            <person name="Tyson G.W."/>
        </authorList>
    </citation>
    <scope>NUCLEOTIDE SEQUENCE [LARGE SCALE GENOMIC DNA]</scope>
</reference>